<dbReference type="EMBL" id="JYDL01000029">
    <property type="protein sequence ID" value="KRX22743.1"/>
    <property type="molecule type" value="Genomic_DNA"/>
</dbReference>
<organism evidence="2 3">
    <name type="scientific">Trichinella nelsoni</name>
    <dbReference type="NCBI Taxonomy" id="6336"/>
    <lineage>
        <taxon>Eukaryota</taxon>
        <taxon>Metazoa</taxon>
        <taxon>Ecdysozoa</taxon>
        <taxon>Nematoda</taxon>
        <taxon>Enoplea</taxon>
        <taxon>Dorylaimia</taxon>
        <taxon>Trichinellida</taxon>
        <taxon>Trichinellidae</taxon>
        <taxon>Trichinella</taxon>
    </lineage>
</organism>
<dbReference type="OrthoDB" id="10469790at2759"/>
<feature type="region of interest" description="Disordered" evidence="1">
    <location>
        <begin position="40"/>
        <end position="60"/>
    </location>
</feature>
<evidence type="ECO:0000256" key="1">
    <source>
        <dbReference type="SAM" id="MobiDB-lite"/>
    </source>
</evidence>
<gene>
    <name evidence="2" type="ORF">T07_12143</name>
</gene>
<name>A0A0V0S7Y4_9BILA</name>
<dbReference type="AlphaFoldDB" id="A0A0V0S7Y4"/>
<accession>A0A0V0S7Y4</accession>
<evidence type="ECO:0000313" key="2">
    <source>
        <dbReference type="EMBL" id="KRX22743.1"/>
    </source>
</evidence>
<keyword evidence="3" id="KW-1185">Reference proteome</keyword>
<comment type="caution">
    <text evidence="2">The sequence shown here is derived from an EMBL/GenBank/DDBJ whole genome shotgun (WGS) entry which is preliminary data.</text>
</comment>
<dbReference type="Proteomes" id="UP000054630">
    <property type="component" value="Unassembled WGS sequence"/>
</dbReference>
<reference evidence="2 3" key="1">
    <citation type="submission" date="2015-01" db="EMBL/GenBank/DDBJ databases">
        <title>Evolution of Trichinella species and genotypes.</title>
        <authorList>
            <person name="Korhonen P.K."/>
            <person name="Edoardo P."/>
            <person name="Giuseppe L.R."/>
            <person name="Gasser R.B."/>
        </authorList>
    </citation>
    <scope>NUCLEOTIDE SEQUENCE [LARGE SCALE GENOMIC DNA]</scope>
    <source>
        <strain evidence="2">ISS37</strain>
    </source>
</reference>
<protein>
    <submittedName>
        <fullName evidence="2">Uncharacterized protein</fullName>
    </submittedName>
</protein>
<sequence>MVHLSIIHHQETFHEPGCEIFTYGQPHVPGDVKRDEISRPSNTEIETQSPAEVAIQTSTV</sequence>
<evidence type="ECO:0000313" key="3">
    <source>
        <dbReference type="Proteomes" id="UP000054630"/>
    </source>
</evidence>
<proteinExistence type="predicted"/>